<dbReference type="InterPro" id="IPR052532">
    <property type="entry name" value="SUA5_domain"/>
</dbReference>
<evidence type="ECO:0000313" key="3">
    <source>
        <dbReference type="Proteomes" id="UP000807825"/>
    </source>
</evidence>
<proteinExistence type="predicted"/>
<dbReference type="Proteomes" id="UP000807825">
    <property type="component" value="Unassembled WGS sequence"/>
</dbReference>
<organism evidence="2 3">
    <name type="scientific">Desulfomonile tiedjei</name>
    <dbReference type="NCBI Taxonomy" id="2358"/>
    <lineage>
        <taxon>Bacteria</taxon>
        <taxon>Pseudomonadati</taxon>
        <taxon>Thermodesulfobacteriota</taxon>
        <taxon>Desulfomonilia</taxon>
        <taxon>Desulfomonilales</taxon>
        <taxon>Desulfomonilaceae</taxon>
        <taxon>Desulfomonile</taxon>
    </lineage>
</organism>
<feature type="domain" description="YrdC-like" evidence="1">
    <location>
        <begin position="12"/>
        <end position="196"/>
    </location>
</feature>
<dbReference type="PANTHER" id="PTHR42828">
    <property type="entry name" value="DHBP SYNTHASE RIBB-LIKE ALPHA/BETA DOMAIN-CONTAINING PROTEIN"/>
    <property type="match status" value="1"/>
</dbReference>
<comment type="caution">
    <text evidence="2">The sequence shown here is derived from an EMBL/GenBank/DDBJ whole genome shotgun (WGS) entry which is preliminary data.</text>
</comment>
<dbReference type="InterPro" id="IPR006070">
    <property type="entry name" value="Sua5-like_dom"/>
</dbReference>
<dbReference type="PANTHER" id="PTHR42828:SF3">
    <property type="entry name" value="THREONYLCARBAMOYL-AMP SYNTHASE"/>
    <property type="match status" value="1"/>
</dbReference>
<accession>A0A9D6V350</accession>
<dbReference type="Pfam" id="PF01300">
    <property type="entry name" value="Sua5_yciO_yrdC"/>
    <property type="match status" value="1"/>
</dbReference>
<dbReference type="InterPro" id="IPR017945">
    <property type="entry name" value="DHBP_synth_RibB-like_a/b_dom"/>
</dbReference>
<dbReference type="Gene3D" id="3.90.870.10">
    <property type="entry name" value="DHBP synthase"/>
    <property type="match status" value="1"/>
</dbReference>
<name>A0A9D6V350_9BACT</name>
<dbReference type="AlphaFoldDB" id="A0A9D6V350"/>
<reference evidence="2" key="1">
    <citation type="submission" date="2020-07" db="EMBL/GenBank/DDBJ databases">
        <title>Huge and variable diversity of episymbiotic CPR bacteria and DPANN archaea in groundwater ecosystems.</title>
        <authorList>
            <person name="He C.Y."/>
            <person name="Keren R."/>
            <person name="Whittaker M."/>
            <person name="Farag I.F."/>
            <person name="Doudna J."/>
            <person name="Cate J.H.D."/>
            <person name="Banfield J.F."/>
        </authorList>
    </citation>
    <scope>NUCLEOTIDE SEQUENCE</scope>
    <source>
        <strain evidence="2">NC_groundwater_1664_Pr3_B-0.1um_52_9</strain>
    </source>
</reference>
<dbReference type="NCBIfam" id="TIGR00057">
    <property type="entry name" value="L-threonylcarbamoyladenylate synthase"/>
    <property type="match status" value="1"/>
</dbReference>
<gene>
    <name evidence="2" type="ORF">HY912_17185</name>
</gene>
<dbReference type="GO" id="GO:0003725">
    <property type="term" value="F:double-stranded RNA binding"/>
    <property type="evidence" value="ECO:0007669"/>
    <property type="project" value="InterPro"/>
</dbReference>
<protein>
    <submittedName>
        <fullName evidence="2">Threonylcarbamoyl-AMP synthase</fullName>
    </submittedName>
</protein>
<evidence type="ECO:0000313" key="2">
    <source>
        <dbReference type="EMBL" id="MBI5251225.1"/>
    </source>
</evidence>
<sequence>MILQINDTHPQPRQIAKVVQILRSDGVIIYPTDTVYGLGCDIHSKKALDKVRRIKKMDDKRPLSFVFADLKSIAQYAQVEDSDYKILRRYLPGPYTFVLKATRLVPRIVLTKRNEVGIRIPDNKVCQALVTELGNPILSSSVRLPDEELLWDPKEIEKIYKGQVELVIDAGTFMPEPSSVISLVDEAPVVLREGKGDVTPFL</sequence>
<evidence type="ECO:0000259" key="1">
    <source>
        <dbReference type="PROSITE" id="PS51163"/>
    </source>
</evidence>
<dbReference type="SUPFAM" id="SSF55821">
    <property type="entry name" value="YrdC/RibB"/>
    <property type="match status" value="1"/>
</dbReference>
<dbReference type="EMBL" id="JACRDE010000448">
    <property type="protein sequence ID" value="MBI5251225.1"/>
    <property type="molecule type" value="Genomic_DNA"/>
</dbReference>
<dbReference type="PROSITE" id="PS51163">
    <property type="entry name" value="YRDC"/>
    <property type="match status" value="1"/>
</dbReference>